<feature type="transmembrane region" description="Helical" evidence="1">
    <location>
        <begin position="41"/>
        <end position="61"/>
    </location>
</feature>
<dbReference type="Proteomes" id="UP000638648">
    <property type="component" value="Unassembled WGS sequence"/>
</dbReference>
<gene>
    <name evidence="2" type="ORF">HEB94_001743</name>
</gene>
<dbReference type="RefSeq" id="WP_192749329.1">
    <property type="nucleotide sequence ID" value="NZ_BAABJL010000002.1"/>
</dbReference>
<keyword evidence="1" id="KW-0812">Transmembrane</keyword>
<dbReference type="AlphaFoldDB" id="A0A927MQ89"/>
<evidence type="ECO:0008006" key="4">
    <source>
        <dbReference type="Google" id="ProtNLM"/>
    </source>
</evidence>
<evidence type="ECO:0000313" key="3">
    <source>
        <dbReference type="Proteomes" id="UP000638648"/>
    </source>
</evidence>
<organism evidence="2 3">
    <name type="scientific">Actinopolymorpha pittospori</name>
    <dbReference type="NCBI Taxonomy" id="648752"/>
    <lineage>
        <taxon>Bacteria</taxon>
        <taxon>Bacillati</taxon>
        <taxon>Actinomycetota</taxon>
        <taxon>Actinomycetes</taxon>
        <taxon>Propionibacteriales</taxon>
        <taxon>Actinopolymorphaceae</taxon>
        <taxon>Actinopolymorpha</taxon>
    </lineage>
</organism>
<reference evidence="2" key="1">
    <citation type="submission" date="2020-10" db="EMBL/GenBank/DDBJ databases">
        <title>Sequencing the genomes of 1000 actinobacteria strains.</title>
        <authorList>
            <person name="Klenk H.-P."/>
        </authorList>
    </citation>
    <scope>NUCLEOTIDE SEQUENCE</scope>
    <source>
        <strain evidence="2">DSM 45354</strain>
    </source>
</reference>
<accession>A0A927MQ89</accession>
<keyword evidence="1" id="KW-0472">Membrane</keyword>
<keyword evidence="3" id="KW-1185">Reference proteome</keyword>
<evidence type="ECO:0000313" key="2">
    <source>
        <dbReference type="EMBL" id="MBE1604895.1"/>
    </source>
</evidence>
<name>A0A927MQ89_9ACTN</name>
<keyword evidence="1" id="KW-1133">Transmembrane helix</keyword>
<sequence length="170" mass="18492">MGASVVRMNLAFSRTLARIALAIEAVVAISVVAWLDGINPLSFLILLALALLAAWLVSVAVESIELRADDTGLTFVRRGTEVLFPWSDIGALGTTSFNGMLWIALWPAADATRPGQSFMRRAWSDQVGGYLLGRLNQWEREPDAVCDLLREHAGDKWTDDPTATPQEPAG</sequence>
<proteinExistence type="predicted"/>
<dbReference type="EMBL" id="JADBEM010000001">
    <property type="protein sequence ID" value="MBE1604895.1"/>
    <property type="molecule type" value="Genomic_DNA"/>
</dbReference>
<feature type="transmembrane region" description="Helical" evidence="1">
    <location>
        <begin position="16"/>
        <end position="35"/>
    </location>
</feature>
<evidence type="ECO:0000256" key="1">
    <source>
        <dbReference type="SAM" id="Phobius"/>
    </source>
</evidence>
<protein>
    <recommendedName>
        <fullName evidence="4">PH domain-containing protein</fullName>
    </recommendedName>
</protein>
<comment type="caution">
    <text evidence="2">The sequence shown here is derived from an EMBL/GenBank/DDBJ whole genome shotgun (WGS) entry which is preliminary data.</text>
</comment>